<dbReference type="EMBL" id="UGTF01000002">
    <property type="protein sequence ID" value="SUB89613.1"/>
    <property type="molecule type" value="Genomic_DNA"/>
</dbReference>
<feature type="transmembrane region" description="Helical" evidence="1">
    <location>
        <begin position="109"/>
        <end position="131"/>
    </location>
</feature>
<evidence type="ECO:0000259" key="2">
    <source>
        <dbReference type="Pfam" id="PF00149"/>
    </source>
</evidence>
<dbReference type="PANTHER" id="PTHR31302">
    <property type="entry name" value="TRANSMEMBRANE PROTEIN WITH METALLOPHOSPHOESTERASE DOMAIN-RELATED"/>
    <property type="match status" value="1"/>
</dbReference>
<dbReference type="AlphaFoldDB" id="A0A379EA99"/>
<feature type="transmembrane region" description="Helical" evidence="1">
    <location>
        <begin position="34"/>
        <end position="53"/>
    </location>
</feature>
<reference evidence="3 4" key="1">
    <citation type="submission" date="2018-06" db="EMBL/GenBank/DDBJ databases">
        <authorList>
            <consortium name="Pathogen Informatics"/>
            <person name="Doyle S."/>
        </authorList>
    </citation>
    <scope>NUCLEOTIDE SEQUENCE [LARGE SCALE GENOMIC DNA]</scope>
    <source>
        <strain evidence="3 4">NCTC11632</strain>
    </source>
</reference>
<dbReference type="PANTHER" id="PTHR31302:SF0">
    <property type="entry name" value="TRANSMEMBRANE PROTEIN WITH METALLOPHOSPHOESTERASE DOMAIN"/>
    <property type="match status" value="1"/>
</dbReference>
<dbReference type="GO" id="GO:0016787">
    <property type="term" value="F:hydrolase activity"/>
    <property type="evidence" value="ECO:0007669"/>
    <property type="project" value="UniProtKB-KW"/>
</dbReference>
<dbReference type="InterPro" id="IPR051158">
    <property type="entry name" value="Metallophosphoesterase_sf"/>
</dbReference>
<feature type="transmembrane region" description="Helical" evidence="1">
    <location>
        <begin position="6"/>
        <end position="22"/>
    </location>
</feature>
<gene>
    <name evidence="3" type="ORF">NCTC11632_01727</name>
</gene>
<keyword evidence="1" id="KW-0472">Membrane</keyword>
<dbReference type="InterPro" id="IPR004843">
    <property type="entry name" value="Calcineurin-like_PHP"/>
</dbReference>
<keyword evidence="1" id="KW-0812">Transmembrane</keyword>
<evidence type="ECO:0000313" key="4">
    <source>
        <dbReference type="Proteomes" id="UP000254156"/>
    </source>
</evidence>
<organism evidence="3 4">
    <name type="scientific">Porphyromonas macacae</name>
    <dbReference type="NCBI Taxonomy" id="28115"/>
    <lineage>
        <taxon>Bacteria</taxon>
        <taxon>Pseudomonadati</taxon>
        <taxon>Bacteroidota</taxon>
        <taxon>Bacteroidia</taxon>
        <taxon>Bacteroidales</taxon>
        <taxon>Porphyromonadaceae</taxon>
        <taxon>Porphyromonas</taxon>
    </lineage>
</organism>
<name>A0A379EA99_9PORP</name>
<keyword evidence="3" id="KW-0378">Hydrolase</keyword>
<dbReference type="Gene3D" id="3.60.21.10">
    <property type="match status" value="1"/>
</dbReference>
<keyword evidence="1" id="KW-1133">Transmembrane helix</keyword>
<sequence>MRLFSTVFLVQLILSVYLGYRIGQTFPRKGPWRVFLYTLLGIELLIYFIGWIFMDMFPIRTLGVIMRYCNSFFLLSCLMVLPVLLLNLFRRYLFRGYRIRYAIENDKKIRRISSGFILLSFVIALFGMYFGKKRVTEPVVRTLSLELGESRDVLNREKRELKVALITDLHISESIGLSEVKTMVDLVMSQNPDIILMGGDHIDHFGYFAYTPEIIHLLGEKLQAPYGKYYVLGNHEYRADMEEKIQWITRVGGTLLRDDIVFPADSAFCLIGRDDATNIRRESLSSLTGRAGVRDKAIIVLDHQPVPLDSLEACKVDLALCGHTHAGQIWPFGMLVRLKYAFLAYGMHQQGNSRIYTSSGVGAASPAYRMGTRSEIVIFDLKL</sequence>
<accession>A0A379EA99</accession>
<dbReference type="InterPro" id="IPR029052">
    <property type="entry name" value="Metallo-depent_PP-like"/>
</dbReference>
<evidence type="ECO:0000256" key="1">
    <source>
        <dbReference type="SAM" id="Phobius"/>
    </source>
</evidence>
<feature type="domain" description="Calcineurin-like phosphoesterase" evidence="2">
    <location>
        <begin position="161"/>
        <end position="326"/>
    </location>
</feature>
<protein>
    <submittedName>
        <fullName evidence="3">Uncharacterized metallophosphoesterase Cj0846</fullName>
        <ecNumber evidence="3">3.1.-.-</ecNumber>
    </submittedName>
</protein>
<feature type="transmembrane region" description="Helical" evidence="1">
    <location>
        <begin position="65"/>
        <end position="89"/>
    </location>
</feature>
<dbReference type="Proteomes" id="UP000254156">
    <property type="component" value="Unassembled WGS sequence"/>
</dbReference>
<evidence type="ECO:0000313" key="3">
    <source>
        <dbReference type="EMBL" id="SUB89613.1"/>
    </source>
</evidence>
<dbReference type="Pfam" id="PF00149">
    <property type="entry name" value="Metallophos"/>
    <property type="match status" value="1"/>
</dbReference>
<dbReference type="EC" id="3.1.-.-" evidence="3"/>
<dbReference type="RefSeq" id="WP_025003700.1">
    <property type="nucleotide sequence ID" value="NZ_UGTF01000002.1"/>
</dbReference>
<proteinExistence type="predicted"/>
<dbReference type="SUPFAM" id="SSF56300">
    <property type="entry name" value="Metallo-dependent phosphatases"/>
    <property type="match status" value="1"/>
</dbReference>